<gene>
    <name evidence="3" type="ORF">RS030_4575</name>
</gene>
<protein>
    <submittedName>
        <fullName evidence="3">Uncharacterized protein</fullName>
    </submittedName>
</protein>
<dbReference type="InterPro" id="IPR036890">
    <property type="entry name" value="HATPase_C_sf"/>
</dbReference>
<keyword evidence="4" id="KW-1185">Reference proteome</keyword>
<evidence type="ECO:0000313" key="4">
    <source>
        <dbReference type="Proteomes" id="UP001311799"/>
    </source>
</evidence>
<sequence>MDQHTFQKELLEKGKGKQEVGDSKTNIFLENDTLIVIQDEDTAIRRLDLETCSVIQLPSAPDFQIYYKTCSTKGNLGESVSDSNLKIVGISKIIKESEKKDLVTISRVLVDKLRVWNKELELKLSISKIENFNIGGNVRNSTKIPTLIELLNLLCSDKITTSKQRKEIRDVINMYLVGEVHYNDVYTILEKIIGKELLYHTIMSIGNSSERNEYDGSVDYSWMIKSFEFNNENSLVNKLNSYLKIQDFFMDNSRLYPLVGVEFSEKVPYIGHSTVNCGPYIIFLGGIKNIENRIEGKRHIILNDFETISVLDTHNFDIRTFKSLGAPVNPSIYHSSNLILTNNGPKIVISGGIIIKEKDLEQEFCFSTTTSIFDMKTREWVIQDNHSNTPRMLHSTLTFPQFSTNEKTKFIIVFGGLTKSMDEITPSNDMWVYSIKANYWTQVAVFPAPNSAQTELPSPRFGHSMVWVDDKTFYIYGGEGMKVDDQTKRGVVFNDIWSFTINSTENDISNLYIKGYWTKIKTTGSFLASSAFHSCIPLGVPGNVLNDIEDNGRIETLYFDGKKKKRVLLFTGGVSFPKISEYPINLNSSKGVDFLLNEQEKSQAKSIGCDIKFSILDIETNECKSTEKMRISALSPTSKGILSSESTELNNTELEYMFISNGIVHLFEGYTTNKNVKSPYLLLQGYYCTKNDIKIKQSLLALSILGHEPFGKQKEVVCENGLKLKGFPKYENEFAENTLVLDNIKPFIRPMLRNTFTLSNSIFSSMSSSQNWLFGAFSHLLDNSFSTRNNSTFAELNINEDFISLTDDGIGLCYNDMENLLRHFGTLNEDGSYGLGFKYAFSRISDSCIIYTKTKEFIGMGLIATDILNSENINDSRYWTPICYWHQDTLEPFIPINSNILEHQQKQKLILKYGPIKNPKILCDHFSSFKSSTGTKFIFPFSNSKLKLHKCQYLEISENGFNLLSNENSLLSKNSYCESYIANTLSYDDNHQDLCTYPFWNSNRNSIDFCLSTYLSWLYLNKTQDIYCQGRLLSLNKDTSISQSLYDFLLSNLKKPAKLSRIIKDNCYIDNDGAFGIIGVISDPTVNNNESKITADTESANDTNMLDNQNTNIDKCNNISSVSKQVSIDKFIETGVLLYYNGRLIRRLESSFPNICSKFKTDENDSSIYKVTAVINVPQWLVPAANKQEFVLEKTGVFEEFQNSVKKIVNEYLEVFNDDIKLKEWEGELNHIDYSQDSRPNKIPKFES</sequence>
<evidence type="ECO:0000256" key="1">
    <source>
        <dbReference type="ARBA" id="ARBA00022441"/>
    </source>
</evidence>
<proteinExistence type="predicted"/>
<dbReference type="Pfam" id="PF13589">
    <property type="entry name" value="HATPase_c_3"/>
    <property type="match status" value="1"/>
</dbReference>
<dbReference type="Pfam" id="PF24681">
    <property type="entry name" value="Kelch_KLHDC2_KLHL20_DRC7"/>
    <property type="match status" value="1"/>
</dbReference>
<evidence type="ECO:0000256" key="2">
    <source>
        <dbReference type="ARBA" id="ARBA00022737"/>
    </source>
</evidence>
<keyword evidence="2" id="KW-0677">Repeat</keyword>
<dbReference type="AlphaFoldDB" id="A0AAV9XW26"/>
<evidence type="ECO:0000313" key="3">
    <source>
        <dbReference type="EMBL" id="KAK6588474.1"/>
    </source>
</evidence>
<dbReference type="Proteomes" id="UP001311799">
    <property type="component" value="Unassembled WGS sequence"/>
</dbReference>
<organism evidence="3 4">
    <name type="scientific">Cryptosporidium xiaoi</name>
    <dbReference type="NCBI Taxonomy" id="659607"/>
    <lineage>
        <taxon>Eukaryota</taxon>
        <taxon>Sar</taxon>
        <taxon>Alveolata</taxon>
        <taxon>Apicomplexa</taxon>
        <taxon>Conoidasida</taxon>
        <taxon>Coccidia</taxon>
        <taxon>Eucoccidiorida</taxon>
        <taxon>Eimeriorina</taxon>
        <taxon>Cryptosporidiidae</taxon>
        <taxon>Cryptosporidium</taxon>
    </lineage>
</organism>
<dbReference type="PANTHER" id="PTHR46093:SF18">
    <property type="entry name" value="FIBRONECTIN TYPE-III DOMAIN-CONTAINING PROTEIN"/>
    <property type="match status" value="1"/>
</dbReference>
<dbReference type="SUPFAM" id="SSF117281">
    <property type="entry name" value="Kelch motif"/>
    <property type="match status" value="1"/>
</dbReference>
<dbReference type="EMBL" id="JAWDEY010000032">
    <property type="protein sequence ID" value="KAK6588474.1"/>
    <property type="molecule type" value="Genomic_DNA"/>
</dbReference>
<accession>A0AAV9XW26</accession>
<dbReference type="InterPro" id="IPR015915">
    <property type="entry name" value="Kelch-typ_b-propeller"/>
</dbReference>
<dbReference type="PANTHER" id="PTHR46093">
    <property type="entry name" value="ACYL-COA-BINDING DOMAIN-CONTAINING PROTEIN 5"/>
    <property type="match status" value="1"/>
</dbReference>
<dbReference type="Gene3D" id="2.120.10.80">
    <property type="entry name" value="Kelch-type beta propeller"/>
    <property type="match status" value="1"/>
</dbReference>
<reference evidence="3 4" key="1">
    <citation type="submission" date="2023-10" db="EMBL/GenBank/DDBJ databases">
        <title>Comparative genomics analysis reveals potential genetic determinants of host preference in Cryptosporidium xiaoi.</title>
        <authorList>
            <person name="Xiao L."/>
            <person name="Li J."/>
        </authorList>
    </citation>
    <scope>NUCLEOTIDE SEQUENCE [LARGE SCALE GENOMIC DNA]</scope>
    <source>
        <strain evidence="3 4">52996</strain>
    </source>
</reference>
<name>A0AAV9XW26_9CRYT</name>
<dbReference type="SUPFAM" id="SSF55874">
    <property type="entry name" value="ATPase domain of HSP90 chaperone/DNA topoisomerase II/histidine kinase"/>
    <property type="match status" value="1"/>
</dbReference>
<keyword evidence="1" id="KW-0880">Kelch repeat</keyword>
<comment type="caution">
    <text evidence="3">The sequence shown here is derived from an EMBL/GenBank/DDBJ whole genome shotgun (WGS) entry which is preliminary data.</text>
</comment>